<dbReference type="Gene3D" id="3.90.228.10">
    <property type="match status" value="1"/>
</dbReference>
<evidence type="ECO:0000313" key="2">
    <source>
        <dbReference type="Proteomes" id="UP000789570"/>
    </source>
</evidence>
<accession>A0A9N9DMP1</accession>
<gene>
    <name evidence="1" type="ORF">FCALED_LOCUS10622</name>
</gene>
<dbReference type="SUPFAM" id="SSF56399">
    <property type="entry name" value="ADP-ribosylation"/>
    <property type="match status" value="1"/>
</dbReference>
<reference evidence="1" key="1">
    <citation type="submission" date="2021-06" db="EMBL/GenBank/DDBJ databases">
        <authorList>
            <person name="Kallberg Y."/>
            <person name="Tangrot J."/>
            <person name="Rosling A."/>
        </authorList>
    </citation>
    <scope>NUCLEOTIDE SEQUENCE</scope>
    <source>
        <strain evidence="1">UK204</strain>
    </source>
</reference>
<dbReference type="EMBL" id="CAJVPQ010003991">
    <property type="protein sequence ID" value="CAG8642087.1"/>
    <property type="molecule type" value="Genomic_DNA"/>
</dbReference>
<name>A0A9N9DMP1_9GLOM</name>
<sequence length="287" mass="31781">MPTTSPQICARTGCNKSIYIETGGFKHPYCGRTCATNIISKSNACFNPNCTRQKYIGPNNVQFDYCGRSCARQHLSSNALSAPTCSRTSCPKRVYTDPQNKAKFHAFCSKNCYWLECSTLTNTKLSLLNANDLDHIWAHQRFISMLPQAKIKGIFRLQMPKNLVDAHQNLKKQIATQNNLPLNRVTHKMFHGTKHSCDPLQYINRPSPVCSSGCGLCGIVSKGNVSTFSKYNGQMWFANNASISLGYCNGGTTNAIFMVDVLAPTANSILIVSQNAATLPRFMVVFQ</sequence>
<proteinExistence type="predicted"/>
<dbReference type="OrthoDB" id="2419903at2759"/>
<dbReference type="AlphaFoldDB" id="A0A9N9DMP1"/>
<evidence type="ECO:0000313" key="1">
    <source>
        <dbReference type="EMBL" id="CAG8642087.1"/>
    </source>
</evidence>
<keyword evidence="2" id="KW-1185">Reference proteome</keyword>
<protein>
    <submittedName>
        <fullName evidence="1">2147_t:CDS:1</fullName>
    </submittedName>
</protein>
<dbReference type="Proteomes" id="UP000789570">
    <property type="component" value="Unassembled WGS sequence"/>
</dbReference>
<comment type="caution">
    <text evidence="1">The sequence shown here is derived from an EMBL/GenBank/DDBJ whole genome shotgun (WGS) entry which is preliminary data.</text>
</comment>
<organism evidence="1 2">
    <name type="scientific">Funneliformis caledonium</name>
    <dbReference type="NCBI Taxonomy" id="1117310"/>
    <lineage>
        <taxon>Eukaryota</taxon>
        <taxon>Fungi</taxon>
        <taxon>Fungi incertae sedis</taxon>
        <taxon>Mucoromycota</taxon>
        <taxon>Glomeromycotina</taxon>
        <taxon>Glomeromycetes</taxon>
        <taxon>Glomerales</taxon>
        <taxon>Glomeraceae</taxon>
        <taxon>Funneliformis</taxon>
    </lineage>
</organism>